<dbReference type="InterPro" id="IPR005750">
    <property type="entry name" value="UDP_GlcNAc_COvinyl_MurA"/>
</dbReference>
<dbReference type="NCBIfam" id="TIGR01072">
    <property type="entry name" value="murA"/>
    <property type="match status" value="1"/>
</dbReference>
<evidence type="ECO:0000256" key="4">
    <source>
        <dbReference type="ARBA" id="ARBA00022618"/>
    </source>
</evidence>
<dbReference type="CDD" id="cd01555">
    <property type="entry name" value="UdpNAET"/>
    <property type="match status" value="1"/>
</dbReference>
<dbReference type="GO" id="GO:0071555">
    <property type="term" value="P:cell wall organization"/>
    <property type="evidence" value="ECO:0007669"/>
    <property type="project" value="UniProtKB-KW"/>
</dbReference>
<dbReference type="InterPro" id="IPR013792">
    <property type="entry name" value="RNA3'P_cycl/enolpyr_Trfase_a/b"/>
</dbReference>
<keyword evidence="8 12" id="KW-0131">Cell cycle</keyword>
<evidence type="ECO:0000256" key="12">
    <source>
        <dbReference type="HAMAP-Rule" id="MF_00111"/>
    </source>
</evidence>
<evidence type="ECO:0000313" key="16">
    <source>
        <dbReference type="Proteomes" id="UP000824071"/>
    </source>
</evidence>
<evidence type="ECO:0000256" key="5">
    <source>
        <dbReference type="ARBA" id="ARBA00022679"/>
    </source>
</evidence>
<dbReference type="GO" id="GO:0009252">
    <property type="term" value="P:peptidoglycan biosynthetic process"/>
    <property type="evidence" value="ECO:0007669"/>
    <property type="project" value="UniProtKB-UniRule"/>
</dbReference>
<dbReference type="Gene3D" id="3.65.10.10">
    <property type="entry name" value="Enolpyruvate transferase domain"/>
    <property type="match status" value="2"/>
</dbReference>
<keyword evidence="5 12" id="KW-0808">Transferase</keyword>
<evidence type="ECO:0000259" key="14">
    <source>
        <dbReference type="Pfam" id="PF00275"/>
    </source>
</evidence>
<sequence>MEKIVIHGQKRLTGEIEIHGSKNSALPILAAAALANGVSEIHNCPRLSDVDAALRILEHLGCRVRREGHTVSVDSTGLHDFAVPDRLMREMRSSVVFLGAILGRTRRARLCTPGGCEIGLRPIDLHLLAMEQLGAELREEGGQLEFSAPGGLTGARITLSFPSVGATENVLLAAATAKGRTVLHNAAREPEIGDLADFLNGCGARIYGAGDSTIVIDGVAQLHGASHTVIPDRIAASTYLLAGAVTQGRICVKEVVPAHLGALVPVLREMGCTLSVSGRWVCLSAPPRLHRVKMTRTMPYPGFPTDVQAPLSAALTVAEGTSVVVENIFESRYKHASELLRFGAKIHVEGRMEVIEGVDRLLGAQVVAPDLRGGFALLLAGLAAHGETVVRGVEHIDRGYESPELLLGSLGADVQRICEDEERTAKTEPADTEKPDPGPQAAGERQQDR</sequence>
<comment type="caution">
    <text evidence="15">The sequence shown here is derived from an EMBL/GenBank/DDBJ whole genome shotgun (WGS) entry which is preliminary data.</text>
</comment>
<dbReference type="GO" id="GO:0005737">
    <property type="term" value="C:cytoplasm"/>
    <property type="evidence" value="ECO:0007669"/>
    <property type="project" value="UniProtKB-SubCell"/>
</dbReference>
<dbReference type="Pfam" id="PF00275">
    <property type="entry name" value="EPSP_synthase"/>
    <property type="match status" value="1"/>
</dbReference>
<dbReference type="NCBIfam" id="NF006873">
    <property type="entry name" value="PRK09369.1"/>
    <property type="match status" value="1"/>
</dbReference>
<feature type="binding site" evidence="12">
    <location>
        <begin position="22"/>
        <end position="23"/>
    </location>
    <ligand>
        <name>phosphoenolpyruvate</name>
        <dbReference type="ChEBI" id="CHEBI:58702"/>
    </ligand>
</feature>
<dbReference type="InterPro" id="IPR036968">
    <property type="entry name" value="Enolpyruvate_Tfrase_sf"/>
</dbReference>
<accession>A0A9D1LEN0</accession>
<dbReference type="SUPFAM" id="SSF55205">
    <property type="entry name" value="EPT/RTPC-like"/>
    <property type="match status" value="1"/>
</dbReference>
<evidence type="ECO:0000256" key="6">
    <source>
        <dbReference type="ARBA" id="ARBA00022960"/>
    </source>
</evidence>
<comment type="function">
    <text evidence="12">Cell wall formation. Adds enolpyruvyl to UDP-N-acetylglucosamine.</text>
</comment>
<keyword evidence="9 12" id="KW-0961">Cell wall biogenesis/degradation</keyword>
<evidence type="ECO:0000256" key="3">
    <source>
        <dbReference type="ARBA" id="ARBA00022490"/>
    </source>
</evidence>
<evidence type="ECO:0000313" key="15">
    <source>
        <dbReference type="EMBL" id="HIU36011.1"/>
    </source>
</evidence>
<reference evidence="15" key="1">
    <citation type="submission" date="2020-10" db="EMBL/GenBank/DDBJ databases">
        <authorList>
            <person name="Gilroy R."/>
        </authorList>
    </citation>
    <scope>NUCLEOTIDE SEQUENCE</scope>
    <source>
        <strain evidence="15">ChiGjej1B1-19959</strain>
    </source>
</reference>
<protein>
    <recommendedName>
        <fullName evidence="12">UDP-N-acetylglucosamine 1-carboxyvinyltransferase</fullName>
        <ecNumber evidence="12">2.5.1.7</ecNumber>
    </recommendedName>
    <alternativeName>
        <fullName evidence="12">Enoylpyruvate transferase</fullName>
    </alternativeName>
    <alternativeName>
        <fullName evidence="12">UDP-N-acetylglucosamine enolpyruvyl transferase</fullName>
        <shortName evidence="12">EPT</shortName>
    </alternativeName>
</protein>
<dbReference type="InterPro" id="IPR050068">
    <property type="entry name" value="MurA_subfamily"/>
</dbReference>
<evidence type="ECO:0000256" key="7">
    <source>
        <dbReference type="ARBA" id="ARBA00022984"/>
    </source>
</evidence>
<evidence type="ECO:0000256" key="13">
    <source>
        <dbReference type="SAM" id="MobiDB-lite"/>
    </source>
</evidence>
<evidence type="ECO:0000256" key="11">
    <source>
        <dbReference type="ARBA" id="ARBA00047527"/>
    </source>
</evidence>
<dbReference type="HAMAP" id="MF_00111">
    <property type="entry name" value="MurA"/>
    <property type="match status" value="1"/>
</dbReference>
<dbReference type="GO" id="GO:0019277">
    <property type="term" value="P:UDP-N-acetylgalactosamine biosynthetic process"/>
    <property type="evidence" value="ECO:0007669"/>
    <property type="project" value="InterPro"/>
</dbReference>
<evidence type="ECO:0000256" key="2">
    <source>
        <dbReference type="ARBA" id="ARBA00004752"/>
    </source>
</evidence>
<keyword evidence="6 12" id="KW-0133">Cell shape</keyword>
<dbReference type="GO" id="GO:0008760">
    <property type="term" value="F:UDP-N-acetylglucosamine 1-carboxyvinyltransferase activity"/>
    <property type="evidence" value="ECO:0007669"/>
    <property type="project" value="UniProtKB-UniRule"/>
</dbReference>
<feature type="compositionally biased region" description="Basic and acidic residues" evidence="13">
    <location>
        <begin position="423"/>
        <end position="436"/>
    </location>
</feature>
<keyword evidence="12" id="KW-0670">Pyruvate</keyword>
<dbReference type="GO" id="GO:0051301">
    <property type="term" value="P:cell division"/>
    <property type="evidence" value="ECO:0007669"/>
    <property type="project" value="UniProtKB-KW"/>
</dbReference>
<feature type="domain" description="Enolpyruvate transferase" evidence="14">
    <location>
        <begin position="7"/>
        <end position="401"/>
    </location>
</feature>
<organism evidence="15 16">
    <name type="scientific">Candidatus Fimenecus excrementigallinarum</name>
    <dbReference type="NCBI Taxonomy" id="2840816"/>
    <lineage>
        <taxon>Bacteria</taxon>
        <taxon>Bacillati</taxon>
        <taxon>Bacillota</taxon>
        <taxon>Clostridia</taxon>
        <taxon>Candidatus Fimenecus</taxon>
    </lineage>
</organism>
<dbReference type="EC" id="2.5.1.7" evidence="12"/>
<dbReference type="AlphaFoldDB" id="A0A9D1LEN0"/>
<evidence type="ECO:0000256" key="8">
    <source>
        <dbReference type="ARBA" id="ARBA00023306"/>
    </source>
</evidence>
<comment type="similarity">
    <text evidence="10 12">Belongs to the EPSP synthase family. MurA subfamily.</text>
</comment>
<reference evidence="15" key="2">
    <citation type="journal article" date="2021" name="PeerJ">
        <title>Extensive microbial diversity within the chicken gut microbiome revealed by metagenomics and culture.</title>
        <authorList>
            <person name="Gilroy R."/>
            <person name="Ravi A."/>
            <person name="Getino M."/>
            <person name="Pursley I."/>
            <person name="Horton D.L."/>
            <person name="Alikhan N.F."/>
            <person name="Baker D."/>
            <person name="Gharbi K."/>
            <person name="Hall N."/>
            <person name="Watson M."/>
            <person name="Adriaenssens E.M."/>
            <person name="Foster-Nyarko E."/>
            <person name="Jarju S."/>
            <person name="Secka A."/>
            <person name="Antonio M."/>
            <person name="Oren A."/>
            <person name="Chaudhuri R.R."/>
            <person name="La Ragione R."/>
            <person name="Hildebrand F."/>
            <person name="Pallen M.J."/>
        </authorList>
    </citation>
    <scope>NUCLEOTIDE SEQUENCE</scope>
    <source>
        <strain evidence="15">ChiGjej1B1-19959</strain>
    </source>
</reference>
<evidence type="ECO:0000256" key="1">
    <source>
        <dbReference type="ARBA" id="ARBA00004496"/>
    </source>
</evidence>
<dbReference type="GO" id="GO:0008360">
    <property type="term" value="P:regulation of cell shape"/>
    <property type="evidence" value="ECO:0007669"/>
    <property type="project" value="UniProtKB-KW"/>
</dbReference>
<comment type="subcellular location">
    <subcellularLocation>
        <location evidence="1 12">Cytoplasm</location>
    </subcellularLocation>
</comment>
<feature type="binding site" evidence="12">
    <location>
        <position position="306"/>
    </location>
    <ligand>
        <name>UDP-N-acetyl-alpha-D-glucosamine</name>
        <dbReference type="ChEBI" id="CHEBI:57705"/>
    </ligand>
</feature>
<feature type="modified residue" description="2-(S-cysteinyl)pyruvic acid O-phosphothioketal" evidence="12">
    <location>
        <position position="116"/>
    </location>
</feature>
<evidence type="ECO:0000256" key="9">
    <source>
        <dbReference type="ARBA" id="ARBA00023316"/>
    </source>
</evidence>
<evidence type="ECO:0000256" key="10">
    <source>
        <dbReference type="ARBA" id="ARBA00038367"/>
    </source>
</evidence>
<feature type="binding site" evidence="12">
    <location>
        <position position="92"/>
    </location>
    <ligand>
        <name>UDP-N-acetyl-alpha-D-glucosamine</name>
        <dbReference type="ChEBI" id="CHEBI:57705"/>
    </ligand>
</feature>
<comment type="caution">
    <text evidence="12">Lacks conserved residue(s) required for the propagation of feature annotation.</text>
</comment>
<gene>
    <name evidence="12 15" type="primary">murA</name>
    <name evidence="15" type="ORF">IAC53_05325</name>
</gene>
<comment type="catalytic activity">
    <reaction evidence="11 12">
        <text>phosphoenolpyruvate + UDP-N-acetyl-alpha-D-glucosamine = UDP-N-acetyl-3-O-(1-carboxyvinyl)-alpha-D-glucosamine + phosphate</text>
        <dbReference type="Rhea" id="RHEA:18681"/>
        <dbReference type="ChEBI" id="CHEBI:43474"/>
        <dbReference type="ChEBI" id="CHEBI:57705"/>
        <dbReference type="ChEBI" id="CHEBI:58702"/>
        <dbReference type="ChEBI" id="CHEBI:68483"/>
        <dbReference type="EC" id="2.5.1.7"/>
    </reaction>
</comment>
<feature type="active site" description="Proton donor" evidence="12">
    <location>
        <position position="116"/>
    </location>
</feature>
<feature type="binding site" evidence="12">
    <location>
        <position position="328"/>
    </location>
    <ligand>
        <name>UDP-N-acetyl-alpha-D-glucosamine</name>
        <dbReference type="ChEBI" id="CHEBI:57705"/>
    </ligand>
</feature>
<dbReference type="PANTHER" id="PTHR43783">
    <property type="entry name" value="UDP-N-ACETYLGLUCOSAMINE 1-CARBOXYVINYLTRANSFERASE"/>
    <property type="match status" value="1"/>
</dbReference>
<keyword evidence="4 12" id="KW-0132">Cell division</keyword>
<proteinExistence type="inferred from homology"/>
<name>A0A9D1LEN0_9FIRM</name>
<dbReference type="InterPro" id="IPR001986">
    <property type="entry name" value="Enolpyruvate_Tfrase_dom"/>
</dbReference>
<dbReference type="PANTHER" id="PTHR43783:SF1">
    <property type="entry name" value="UDP-N-ACETYLGLUCOSAMINE 1-CARBOXYVINYLTRANSFERASE"/>
    <property type="match status" value="1"/>
</dbReference>
<comment type="pathway">
    <text evidence="2 12">Cell wall biogenesis; peptidoglycan biosynthesis.</text>
</comment>
<feature type="binding site" evidence="12">
    <location>
        <begin position="121"/>
        <end position="125"/>
    </location>
    <ligand>
        <name>UDP-N-acetyl-alpha-D-glucosamine</name>
        <dbReference type="ChEBI" id="CHEBI:57705"/>
    </ligand>
</feature>
<feature type="region of interest" description="Disordered" evidence="13">
    <location>
        <begin position="419"/>
        <end position="449"/>
    </location>
</feature>
<dbReference type="EMBL" id="DVMW01000032">
    <property type="protein sequence ID" value="HIU36011.1"/>
    <property type="molecule type" value="Genomic_DNA"/>
</dbReference>
<keyword evidence="7 12" id="KW-0573">Peptidoglycan synthesis</keyword>
<keyword evidence="3 12" id="KW-0963">Cytoplasm</keyword>
<dbReference type="Proteomes" id="UP000824071">
    <property type="component" value="Unassembled WGS sequence"/>
</dbReference>